<protein>
    <submittedName>
        <fullName evidence="2">Amidohydrolase family protein</fullName>
    </submittedName>
</protein>
<reference evidence="2 3" key="1">
    <citation type="submission" date="2024-03" db="EMBL/GenBank/DDBJ databases">
        <title>Novel species of the genus Variovorax.</title>
        <authorList>
            <person name="Liu Q."/>
            <person name="Xin Y.-H."/>
        </authorList>
    </citation>
    <scope>NUCLEOTIDE SEQUENCE [LARGE SCALE GENOMIC DNA]</scope>
    <source>
        <strain evidence="2 3">KACC 18899</strain>
    </source>
</reference>
<accession>A0ABU8VSX0</accession>
<dbReference type="InterPro" id="IPR032466">
    <property type="entry name" value="Metal_Hydrolase"/>
</dbReference>
<keyword evidence="3" id="KW-1185">Reference proteome</keyword>
<dbReference type="Proteomes" id="UP001365846">
    <property type="component" value="Unassembled WGS sequence"/>
</dbReference>
<dbReference type="PANTHER" id="PTHR35563">
    <property type="entry name" value="BARREL METAL-DEPENDENT HYDROLASE, PUTATIVE (AFU_ORTHOLOGUE AFUA_1G16240)-RELATED"/>
    <property type="match status" value="1"/>
</dbReference>
<name>A0ABU8VSX0_9BURK</name>
<dbReference type="RefSeq" id="WP_340361333.1">
    <property type="nucleotide sequence ID" value="NZ_JBBKZU010000032.1"/>
</dbReference>
<gene>
    <name evidence="2" type="ORF">WKW77_34175</name>
</gene>
<evidence type="ECO:0000313" key="2">
    <source>
        <dbReference type="EMBL" id="MEJ8816140.1"/>
    </source>
</evidence>
<dbReference type="InterPro" id="IPR052358">
    <property type="entry name" value="Aro_Compnd_Degr_Hydrolases"/>
</dbReference>
<dbReference type="InterPro" id="IPR006680">
    <property type="entry name" value="Amidohydro-rel"/>
</dbReference>
<dbReference type="Gene3D" id="3.20.20.140">
    <property type="entry name" value="Metal-dependent hydrolases"/>
    <property type="match status" value="1"/>
</dbReference>
<evidence type="ECO:0000313" key="3">
    <source>
        <dbReference type="Proteomes" id="UP001365846"/>
    </source>
</evidence>
<evidence type="ECO:0000259" key="1">
    <source>
        <dbReference type="Pfam" id="PF04909"/>
    </source>
</evidence>
<organism evidence="2 3">
    <name type="scientific">Variovorax ureilyticus</name>
    <dbReference type="NCBI Taxonomy" id="1836198"/>
    <lineage>
        <taxon>Bacteria</taxon>
        <taxon>Pseudomonadati</taxon>
        <taxon>Pseudomonadota</taxon>
        <taxon>Betaproteobacteria</taxon>
        <taxon>Burkholderiales</taxon>
        <taxon>Comamonadaceae</taxon>
        <taxon>Variovorax</taxon>
    </lineage>
</organism>
<sequence>MHLFDPALPFASSSVLKHGRASVDDYRGLQCRLRLERCVLVQPSSYGLDHRVLLAGLKAMGDSARGVAVVDPSFTRADLGALNAQGVVGARFNLVQAGATHVDMLEPVANAVAEFGWHLQLHAHPERLIELAPRLQALPLPVVIDHLARLNVTPALRRDVVAVVRSLVANGKTWLKLSAPYIASPGSHDYADLDELVQCLANGHIDRLVWGSDWPHVTEALKPDDAALMNLLARWFGAEQREQILVHNATSLYSFDR</sequence>
<proteinExistence type="predicted"/>
<feature type="domain" description="Amidohydrolase-related" evidence="1">
    <location>
        <begin position="8"/>
        <end position="255"/>
    </location>
</feature>
<dbReference type="Pfam" id="PF04909">
    <property type="entry name" value="Amidohydro_2"/>
    <property type="match status" value="1"/>
</dbReference>
<dbReference type="SUPFAM" id="SSF51556">
    <property type="entry name" value="Metallo-dependent hydrolases"/>
    <property type="match status" value="1"/>
</dbReference>
<dbReference type="EMBL" id="JBBKZU010000032">
    <property type="protein sequence ID" value="MEJ8816140.1"/>
    <property type="molecule type" value="Genomic_DNA"/>
</dbReference>
<comment type="caution">
    <text evidence="2">The sequence shown here is derived from an EMBL/GenBank/DDBJ whole genome shotgun (WGS) entry which is preliminary data.</text>
</comment>
<dbReference type="PANTHER" id="PTHR35563:SF2">
    <property type="entry name" value="BARREL METAL-DEPENDENT HYDROLASE, PUTATIVE (AFU_ORTHOLOGUE AFUA_1G16240)-RELATED"/>
    <property type="match status" value="1"/>
</dbReference>